<evidence type="ECO:0000313" key="1">
    <source>
        <dbReference type="EMBL" id="KJE78190.1"/>
    </source>
</evidence>
<dbReference type="AlphaFoldDB" id="A0A0D8FY88"/>
<proteinExistence type="predicted"/>
<dbReference type="Proteomes" id="UP000032336">
    <property type="component" value="Unassembled WGS sequence"/>
</dbReference>
<organism evidence="1 2">
    <name type="scientific">Ferrimicrobium acidiphilum DSM 19497</name>
    <dbReference type="NCBI Taxonomy" id="1121877"/>
    <lineage>
        <taxon>Bacteria</taxon>
        <taxon>Bacillati</taxon>
        <taxon>Actinomycetota</taxon>
        <taxon>Acidimicrobiia</taxon>
        <taxon>Acidimicrobiales</taxon>
        <taxon>Acidimicrobiaceae</taxon>
        <taxon>Ferrimicrobium</taxon>
    </lineage>
</organism>
<evidence type="ECO:0000313" key="2">
    <source>
        <dbReference type="Proteomes" id="UP000032336"/>
    </source>
</evidence>
<dbReference type="STRING" id="1121877.FEAC_01820"/>
<keyword evidence="2" id="KW-1185">Reference proteome</keyword>
<accession>A0A0D8FY88</accession>
<protein>
    <submittedName>
        <fullName evidence="1">Uncharacterized protein</fullName>
    </submittedName>
</protein>
<dbReference type="EMBL" id="JXUW01000001">
    <property type="protein sequence ID" value="KJE78190.1"/>
    <property type="molecule type" value="Genomic_DNA"/>
</dbReference>
<sequence>MSSGLHESRVSGLRRYGCAGQLLGNYFVDEIGRRSSEASLPVRAAAPRTSGWVSLVGVMARVGRELMICCLPSAGGFMKVVGGLEVTRWS</sequence>
<reference evidence="1 2" key="1">
    <citation type="submission" date="2015-01" db="EMBL/GenBank/DDBJ databases">
        <title>Draft genome of the acidophilic iron oxidizer Ferrimicrobium acidiphilum strain T23.</title>
        <authorList>
            <person name="Poehlein A."/>
            <person name="Eisen S."/>
            <person name="Schloemann M."/>
            <person name="Johnson B.D."/>
            <person name="Daniel R."/>
            <person name="Muehling M."/>
        </authorList>
    </citation>
    <scope>NUCLEOTIDE SEQUENCE [LARGE SCALE GENOMIC DNA]</scope>
    <source>
        <strain evidence="1 2">T23</strain>
    </source>
</reference>
<gene>
    <name evidence="1" type="ORF">FEAC_01820</name>
</gene>
<comment type="caution">
    <text evidence="1">The sequence shown here is derived from an EMBL/GenBank/DDBJ whole genome shotgun (WGS) entry which is preliminary data.</text>
</comment>
<name>A0A0D8FY88_9ACTN</name>